<keyword evidence="1" id="KW-0472">Membrane</keyword>
<dbReference type="OrthoDB" id="7455683at2759"/>
<sequence length="124" mass="13783">MSNNLMDSISAASAMSADSGNSLLKHSKSEKQMQWWYLGPVVLAVLMFLLMGTIFERRIEGAWRSLVDRRQGAVSQTEPQESPATVISNQTVKTTSDGNVFNVKPDIKTTLSKNDIKQETKSLY</sequence>
<evidence type="ECO:0000313" key="2">
    <source>
        <dbReference type="EMBL" id="CAB3246437.1"/>
    </source>
</evidence>
<name>A0A8S1ALR3_ARCPL</name>
<dbReference type="Proteomes" id="UP000494106">
    <property type="component" value="Unassembled WGS sequence"/>
</dbReference>
<evidence type="ECO:0000313" key="3">
    <source>
        <dbReference type="EMBL" id="CAB3248603.1"/>
    </source>
</evidence>
<gene>
    <name evidence="2" type="ORF">APLA_LOCUS10874</name>
    <name evidence="3" type="ORF">APLA_LOCUS12442</name>
</gene>
<protein>
    <submittedName>
        <fullName evidence="2">Uncharacterized protein</fullName>
    </submittedName>
</protein>
<keyword evidence="1" id="KW-1133">Transmembrane helix</keyword>
<dbReference type="AlphaFoldDB" id="A0A8S1ALR3"/>
<dbReference type="Proteomes" id="UP000494256">
    <property type="component" value="Unassembled WGS sequence"/>
</dbReference>
<feature type="transmembrane region" description="Helical" evidence="1">
    <location>
        <begin position="35"/>
        <end position="55"/>
    </location>
</feature>
<evidence type="ECO:0000256" key="1">
    <source>
        <dbReference type="SAM" id="Phobius"/>
    </source>
</evidence>
<organism evidence="2 4">
    <name type="scientific">Arctia plantaginis</name>
    <name type="common">Wood tiger moth</name>
    <name type="synonym">Phalaena plantaginis</name>
    <dbReference type="NCBI Taxonomy" id="874455"/>
    <lineage>
        <taxon>Eukaryota</taxon>
        <taxon>Metazoa</taxon>
        <taxon>Ecdysozoa</taxon>
        <taxon>Arthropoda</taxon>
        <taxon>Hexapoda</taxon>
        <taxon>Insecta</taxon>
        <taxon>Pterygota</taxon>
        <taxon>Neoptera</taxon>
        <taxon>Endopterygota</taxon>
        <taxon>Lepidoptera</taxon>
        <taxon>Glossata</taxon>
        <taxon>Ditrysia</taxon>
        <taxon>Noctuoidea</taxon>
        <taxon>Erebidae</taxon>
        <taxon>Arctiinae</taxon>
        <taxon>Arctia</taxon>
    </lineage>
</organism>
<keyword evidence="4" id="KW-1185">Reference proteome</keyword>
<accession>A0A8S1ALR3</accession>
<evidence type="ECO:0000313" key="5">
    <source>
        <dbReference type="Proteomes" id="UP000494256"/>
    </source>
</evidence>
<evidence type="ECO:0000313" key="4">
    <source>
        <dbReference type="Proteomes" id="UP000494106"/>
    </source>
</evidence>
<dbReference type="EMBL" id="CADEBC010000525">
    <property type="protein sequence ID" value="CAB3246437.1"/>
    <property type="molecule type" value="Genomic_DNA"/>
</dbReference>
<dbReference type="EMBL" id="CADEBD010000344">
    <property type="protein sequence ID" value="CAB3248603.1"/>
    <property type="molecule type" value="Genomic_DNA"/>
</dbReference>
<proteinExistence type="predicted"/>
<keyword evidence="1" id="KW-0812">Transmembrane</keyword>
<reference evidence="4 5" key="1">
    <citation type="submission" date="2020-04" db="EMBL/GenBank/DDBJ databases">
        <authorList>
            <person name="Wallbank WR R."/>
            <person name="Pardo Diaz C."/>
            <person name="Kozak K."/>
            <person name="Martin S."/>
            <person name="Jiggins C."/>
            <person name="Moest M."/>
            <person name="Warren A I."/>
            <person name="Byers J.R.P. K."/>
            <person name="Montejo-Kovacevich G."/>
            <person name="Yen C E."/>
        </authorList>
    </citation>
    <scope>NUCLEOTIDE SEQUENCE [LARGE SCALE GENOMIC DNA]</scope>
</reference>
<comment type="caution">
    <text evidence="2">The sequence shown here is derived from an EMBL/GenBank/DDBJ whole genome shotgun (WGS) entry which is preliminary data.</text>
</comment>